<dbReference type="RefSeq" id="XP_002847193.1">
    <property type="nucleotide sequence ID" value="XM_002847147.1"/>
</dbReference>
<gene>
    <name evidence="1" type="ORF">MCYG_04930</name>
</gene>
<dbReference type="OMA" id="CHLGFVR"/>
<dbReference type="Gene3D" id="2.30.110.10">
    <property type="entry name" value="Electron Transport, Fmn-binding Protein, Chain A"/>
    <property type="match status" value="1"/>
</dbReference>
<dbReference type="HOGENOM" id="CLU_067890_0_0_1"/>
<sequence length="264" mass="29059">MGKTLVYPKGISNTANRYAKRVTYDLGPIHSIINSATHLDVAFVPAGDDPFPTIIPMIGQMGSFEFPSNSIDEPLDCYIHGYVSARMMNMARANGDKGLPLCISATHVDGLVLSLSPFSHSYNYRSVVLHGYGVPVTDEAEKNYAMKLITDSVVANRWENTRTPPDAGEFQSTTIIRVKIVAGSGKIRDGEVSDEKRDIESTEVREKVWSGIVPVWQCLGEPVPSSTNKVKEVPAYLKEYVSKTTEENRKHAYAAMKFPDSSAP</sequence>
<evidence type="ECO:0000313" key="1">
    <source>
        <dbReference type="EMBL" id="EEQ32111.1"/>
    </source>
</evidence>
<evidence type="ECO:0008006" key="3">
    <source>
        <dbReference type="Google" id="ProtNLM"/>
    </source>
</evidence>
<dbReference type="eggNOG" id="ENOG502S42E">
    <property type="taxonomic scope" value="Eukaryota"/>
</dbReference>
<reference evidence="2" key="1">
    <citation type="journal article" date="2012" name="MBio">
        <title>Comparative genome analysis of Trichophyton rubrum and related dermatophytes reveals candidate genes involved in infection.</title>
        <authorList>
            <person name="Martinez D.A."/>
            <person name="Oliver B.G."/>
            <person name="Graeser Y."/>
            <person name="Goldberg J.M."/>
            <person name="Li W."/>
            <person name="Martinez-Rossi N.M."/>
            <person name="Monod M."/>
            <person name="Shelest E."/>
            <person name="Barton R.C."/>
            <person name="Birch E."/>
            <person name="Brakhage A.A."/>
            <person name="Chen Z."/>
            <person name="Gurr S.J."/>
            <person name="Heiman D."/>
            <person name="Heitman J."/>
            <person name="Kosti I."/>
            <person name="Rossi A."/>
            <person name="Saif S."/>
            <person name="Samalova M."/>
            <person name="Saunders C.W."/>
            <person name="Shea T."/>
            <person name="Summerbell R.C."/>
            <person name="Xu J."/>
            <person name="Young S."/>
            <person name="Zeng Q."/>
            <person name="Birren B.W."/>
            <person name="Cuomo C.A."/>
            <person name="White T.C."/>
        </authorList>
    </citation>
    <scope>NUCLEOTIDE SEQUENCE [LARGE SCALE GENOMIC DNA]</scope>
    <source>
        <strain evidence="2">ATCC MYA-4605 / CBS 113480</strain>
    </source>
</reference>
<dbReference type="InterPro" id="IPR024747">
    <property type="entry name" value="Pyridox_Oxase-rel"/>
</dbReference>
<dbReference type="OrthoDB" id="444432at2759"/>
<dbReference type="SUPFAM" id="SSF50475">
    <property type="entry name" value="FMN-binding split barrel"/>
    <property type="match status" value="1"/>
</dbReference>
<dbReference type="Pfam" id="PF12900">
    <property type="entry name" value="Pyridox_ox_2"/>
    <property type="match status" value="1"/>
</dbReference>
<name>C5FQF8_ARTOC</name>
<dbReference type="PANTHER" id="PTHR34071">
    <property type="entry name" value="5-NITROIMIDAZOLE ANTIBIOTICS RESISTANCE PROTEIN, NIMA-FAMILY-RELATED PROTEIN-RELATED"/>
    <property type="match status" value="1"/>
</dbReference>
<protein>
    <recommendedName>
        <fullName evidence="3">Flavin-nucleotide-binding protein</fullName>
    </recommendedName>
</protein>
<dbReference type="Proteomes" id="UP000002035">
    <property type="component" value="Unassembled WGS sequence"/>
</dbReference>
<evidence type="ECO:0000313" key="2">
    <source>
        <dbReference type="Proteomes" id="UP000002035"/>
    </source>
</evidence>
<dbReference type="PANTHER" id="PTHR34071:SF2">
    <property type="entry name" value="FLAVIN-NUCLEOTIDE-BINDING PROTEIN"/>
    <property type="match status" value="1"/>
</dbReference>
<dbReference type="EMBL" id="DS995704">
    <property type="protein sequence ID" value="EEQ32111.1"/>
    <property type="molecule type" value="Genomic_DNA"/>
</dbReference>
<accession>C5FQF8</accession>
<dbReference type="InterPro" id="IPR012349">
    <property type="entry name" value="Split_barrel_FMN-bd"/>
</dbReference>
<dbReference type="AlphaFoldDB" id="C5FQF8"/>
<keyword evidence="2" id="KW-1185">Reference proteome</keyword>
<dbReference type="VEuPathDB" id="FungiDB:MCYG_04930"/>
<dbReference type="STRING" id="554155.C5FQF8"/>
<proteinExistence type="predicted"/>
<dbReference type="GeneID" id="9223798"/>
<organism evidence="1 2">
    <name type="scientific">Arthroderma otae (strain ATCC MYA-4605 / CBS 113480)</name>
    <name type="common">Microsporum canis</name>
    <dbReference type="NCBI Taxonomy" id="554155"/>
    <lineage>
        <taxon>Eukaryota</taxon>
        <taxon>Fungi</taxon>
        <taxon>Dikarya</taxon>
        <taxon>Ascomycota</taxon>
        <taxon>Pezizomycotina</taxon>
        <taxon>Eurotiomycetes</taxon>
        <taxon>Eurotiomycetidae</taxon>
        <taxon>Onygenales</taxon>
        <taxon>Arthrodermataceae</taxon>
        <taxon>Microsporum</taxon>
    </lineage>
</organism>